<dbReference type="CDD" id="cd23413">
    <property type="entry name" value="beta-trefoil_Ricin_CdtC"/>
    <property type="match status" value="1"/>
</dbReference>
<evidence type="ECO:0000256" key="3">
    <source>
        <dbReference type="ARBA" id="ARBA00022729"/>
    </source>
</evidence>
<reference evidence="10 11" key="1">
    <citation type="submission" date="2018-06" db="EMBL/GenBank/DDBJ databases">
        <authorList>
            <consortium name="Pathogen Informatics"/>
            <person name="Doyle S."/>
        </authorList>
    </citation>
    <scope>NUCLEOTIDE SEQUENCE [LARGE SCALE GENOMIC DNA]</scope>
    <source>
        <strain evidence="10 11">NCTC12410</strain>
    </source>
</reference>
<evidence type="ECO:0000256" key="5">
    <source>
        <dbReference type="ARBA" id="ARBA00023026"/>
    </source>
</evidence>
<keyword evidence="2" id="KW-0800">Toxin</keyword>
<evidence type="ECO:0000256" key="8">
    <source>
        <dbReference type="ARBA" id="ARBA00023237"/>
    </source>
</evidence>
<sequence length="182" mass="20151">MIAINHSKRLWILASIFLCTGFSLVYAKKQPLITNQSVSIRAMSTGESLYANGSVAEVNWNLIEVMLPGYLNKKFPFGAVQFRHISKHDQCLMSDGFWLGLGECSTVRLGDHRTLFSLLPTSSGALQIQSIAAEGCLVVESSGKKIAQSLRILPCFTAAHTPIDLRWLWVLTPPRIDTKLSM</sequence>
<name>A0A377J6Q3_9HELI</name>
<evidence type="ECO:0000256" key="7">
    <source>
        <dbReference type="ARBA" id="ARBA00023139"/>
    </source>
</evidence>
<dbReference type="InterPro" id="IPR035992">
    <property type="entry name" value="Ricin_B-like_lectins"/>
</dbReference>
<proteinExistence type="predicted"/>
<keyword evidence="5" id="KW-0843">Virulence</keyword>
<dbReference type="GO" id="GO:0009279">
    <property type="term" value="C:cell outer membrane"/>
    <property type="evidence" value="ECO:0007669"/>
    <property type="project" value="UniProtKB-SubCell"/>
</dbReference>
<keyword evidence="3" id="KW-0732">Signal</keyword>
<evidence type="ECO:0000256" key="4">
    <source>
        <dbReference type="ARBA" id="ARBA00022734"/>
    </source>
</evidence>
<gene>
    <name evidence="10" type="ORF">NCTC12410_01897</name>
</gene>
<evidence type="ECO:0000256" key="9">
    <source>
        <dbReference type="ARBA" id="ARBA00023288"/>
    </source>
</evidence>
<dbReference type="EMBL" id="UGHV01000001">
    <property type="protein sequence ID" value="STO98048.1"/>
    <property type="molecule type" value="Genomic_DNA"/>
</dbReference>
<keyword evidence="7" id="KW-0564">Palmitate</keyword>
<keyword evidence="4" id="KW-0430">Lectin</keyword>
<dbReference type="Proteomes" id="UP000254841">
    <property type="component" value="Unassembled WGS sequence"/>
</dbReference>
<dbReference type="SUPFAM" id="SSF50370">
    <property type="entry name" value="Ricin B-like lectins"/>
    <property type="match status" value="1"/>
</dbReference>
<dbReference type="Gene3D" id="2.80.10.50">
    <property type="match status" value="1"/>
</dbReference>
<dbReference type="OrthoDB" id="5322270at2"/>
<evidence type="ECO:0000313" key="11">
    <source>
        <dbReference type="Proteomes" id="UP000254841"/>
    </source>
</evidence>
<dbReference type="PROSITE" id="PS50231">
    <property type="entry name" value="RICIN_B_LECTIN"/>
    <property type="match status" value="1"/>
</dbReference>
<evidence type="ECO:0000256" key="6">
    <source>
        <dbReference type="ARBA" id="ARBA00023136"/>
    </source>
</evidence>
<organism evidence="10 11">
    <name type="scientific">Helicobacter canis</name>
    <dbReference type="NCBI Taxonomy" id="29419"/>
    <lineage>
        <taxon>Bacteria</taxon>
        <taxon>Pseudomonadati</taxon>
        <taxon>Campylobacterota</taxon>
        <taxon>Epsilonproteobacteria</taxon>
        <taxon>Campylobacterales</taxon>
        <taxon>Helicobacteraceae</taxon>
        <taxon>Helicobacter</taxon>
    </lineage>
</organism>
<keyword evidence="9" id="KW-0449">Lipoprotein</keyword>
<evidence type="ECO:0000256" key="1">
    <source>
        <dbReference type="ARBA" id="ARBA00004459"/>
    </source>
</evidence>
<dbReference type="RefSeq" id="WP_115012224.1">
    <property type="nucleotide sequence ID" value="NZ_UGHV01000001.1"/>
</dbReference>
<protein>
    <submittedName>
        <fullName evidence="10">Putative cytolethal distending toxin subunit C</fullName>
    </submittedName>
</protein>
<dbReference type="InterPro" id="IPR003558">
    <property type="entry name" value="CDtoxinA/C"/>
</dbReference>
<evidence type="ECO:0000313" key="10">
    <source>
        <dbReference type="EMBL" id="STO98048.1"/>
    </source>
</evidence>
<dbReference type="GO" id="GO:0030246">
    <property type="term" value="F:carbohydrate binding"/>
    <property type="evidence" value="ECO:0007669"/>
    <property type="project" value="UniProtKB-KW"/>
</dbReference>
<accession>A0A377J6Q3</accession>
<evidence type="ECO:0000256" key="2">
    <source>
        <dbReference type="ARBA" id="ARBA00022656"/>
    </source>
</evidence>
<keyword evidence="6" id="KW-0472">Membrane</keyword>
<keyword evidence="8" id="KW-0998">Cell outer membrane</keyword>
<comment type="subcellular location">
    <subcellularLocation>
        <location evidence="1">Cell outer membrane</location>
        <topology evidence="1">Lipid-anchor</topology>
    </subcellularLocation>
</comment>
<dbReference type="Pfam" id="PF03498">
    <property type="entry name" value="CDtoxinA"/>
    <property type="match status" value="1"/>
</dbReference>
<dbReference type="GO" id="GO:0090729">
    <property type="term" value="F:toxin activity"/>
    <property type="evidence" value="ECO:0007669"/>
    <property type="project" value="UniProtKB-KW"/>
</dbReference>
<dbReference type="AlphaFoldDB" id="A0A377J6Q3"/>